<gene>
    <name evidence="1" type="ORF">HMPREF9195_00341</name>
</gene>
<protein>
    <submittedName>
        <fullName evidence="1">Uncharacterized protein</fullName>
    </submittedName>
</protein>
<dbReference type="AlphaFoldDB" id="A0AA87NRL5"/>
<evidence type="ECO:0000313" key="1">
    <source>
        <dbReference type="EMBL" id="EPF29638.1"/>
    </source>
</evidence>
<name>A0AA87NRL5_TREMD</name>
<proteinExistence type="predicted"/>
<evidence type="ECO:0000313" key="2">
    <source>
        <dbReference type="Proteomes" id="UP000014634"/>
    </source>
</evidence>
<dbReference type="RefSeq" id="WP_016522337.1">
    <property type="nucleotide sequence ID" value="NZ_KE332517.1"/>
</dbReference>
<accession>A0AA87NRL5</accession>
<comment type="caution">
    <text evidence="1">The sequence shown here is derived from an EMBL/GenBank/DDBJ whole genome shotgun (WGS) entry which is preliminary data.</text>
</comment>
<dbReference type="EMBL" id="ATFE01000003">
    <property type="protein sequence ID" value="EPF29638.1"/>
    <property type="molecule type" value="Genomic_DNA"/>
</dbReference>
<reference evidence="1 2" key="1">
    <citation type="submission" date="2013-04" db="EMBL/GenBank/DDBJ databases">
        <title>The Genome Sequence of Treponema medium ATCC 700293.</title>
        <authorList>
            <consortium name="The Broad Institute Genomics Platform"/>
            <person name="Earl A."/>
            <person name="Ward D."/>
            <person name="Feldgarden M."/>
            <person name="Gevers D."/>
            <person name="Leonetti C."/>
            <person name="Blanton J.M."/>
            <person name="Dewhirst F.E."/>
            <person name="Izard J."/>
            <person name="Walker B."/>
            <person name="Young S."/>
            <person name="Zeng Q."/>
            <person name="Gargeya S."/>
            <person name="Fitzgerald M."/>
            <person name="Haas B."/>
            <person name="Abouelleil A."/>
            <person name="Allen A.W."/>
            <person name="Alvarado L."/>
            <person name="Arachchi H.M."/>
            <person name="Berlin A.M."/>
            <person name="Chapman S.B."/>
            <person name="Gainer-Dewar J."/>
            <person name="Goldberg J."/>
            <person name="Griggs A."/>
            <person name="Gujja S."/>
            <person name="Hansen M."/>
            <person name="Howarth C."/>
            <person name="Imamovic A."/>
            <person name="Ireland A."/>
            <person name="Larimer J."/>
            <person name="McCowan C."/>
            <person name="Murphy C."/>
            <person name="Pearson M."/>
            <person name="Poon T.W."/>
            <person name="Priest M."/>
            <person name="Roberts A."/>
            <person name="Saif S."/>
            <person name="Shea T."/>
            <person name="Sisk P."/>
            <person name="Sykes S."/>
            <person name="Wortman J."/>
            <person name="Nusbaum C."/>
            <person name="Birren B."/>
        </authorList>
    </citation>
    <scope>NUCLEOTIDE SEQUENCE [LARGE SCALE GENOMIC DNA]</scope>
    <source>
        <strain evidence="1 2">ATCC 700293</strain>
    </source>
</reference>
<organism evidence="1 2">
    <name type="scientific">Treponema medium ATCC 700293</name>
    <dbReference type="NCBI Taxonomy" id="1125700"/>
    <lineage>
        <taxon>Bacteria</taxon>
        <taxon>Pseudomonadati</taxon>
        <taxon>Spirochaetota</taxon>
        <taxon>Spirochaetia</taxon>
        <taxon>Spirochaetales</taxon>
        <taxon>Treponemataceae</taxon>
        <taxon>Treponema</taxon>
    </lineage>
</organism>
<dbReference type="Proteomes" id="UP000014634">
    <property type="component" value="Unassembled WGS sequence"/>
</dbReference>
<sequence length="234" mass="27581">MDYEEERKRINCIDEIHQINSKYEDGIIDLKLFQKAKYKILWILKETNGKFSIAHFKNATELDKGKWKTWKNIAKINSLILDGKQSSKSEQTDYLRQTAIINLNKTFGKSSTKMKTFRKNYLCPENEATRLIVQEQIKNIRPDIIICGNTLNLLSKQLNFREAIKIEPIPYTKKNNMYCFSNVVFINAYHPCYPTYRPITLPSDKYCEAVVNSVNKWIEWKKTISLSEFNFDKL</sequence>